<reference evidence="1 3" key="2">
    <citation type="journal article" date="2013" name="Nature">
        <title>Insights into bilaterian evolution from three spiralian genomes.</title>
        <authorList>
            <person name="Simakov O."/>
            <person name="Marletaz F."/>
            <person name="Cho S.J."/>
            <person name="Edsinger-Gonzales E."/>
            <person name="Havlak P."/>
            <person name="Hellsten U."/>
            <person name="Kuo D.H."/>
            <person name="Larsson T."/>
            <person name="Lv J."/>
            <person name="Arendt D."/>
            <person name="Savage R."/>
            <person name="Osoegawa K."/>
            <person name="de Jong P."/>
            <person name="Grimwood J."/>
            <person name="Chapman J.A."/>
            <person name="Shapiro H."/>
            <person name="Aerts A."/>
            <person name="Otillar R.P."/>
            <person name="Terry A.Y."/>
            <person name="Boore J.L."/>
            <person name="Grigoriev I.V."/>
            <person name="Lindberg D.R."/>
            <person name="Seaver E.C."/>
            <person name="Weisblat D.A."/>
            <person name="Putnam N.H."/>
            <person name="Rokhsar D.S."/>
        </authorList>
    </citation>
    <scope>NUCLEOTIDE SEQUENCE</scope>
    <source>
        <strain evidence="1 3">I ESC-2004</strain>
    </source>
</reference>
<dbReference type="OrthoDB" id="194358at2759"/>
<dbReference type="Proteomes" id="UP000014760">
    <property type="component" value="Unassembled WGS sequence"/>
</dbReference>
<dbReference type="HOGENOM" id="CLU_1733208_0_0_1"/>
<reference evidence="3" key="1">
    <citation type="submission" date="2012-12" db="EMBL/GenBank/DDBJ databases">
        <authorList>
            <person name="Hellsten U."/>
            <person name="Grimwood J."/>
            <person name="Chapman J.A."/>
            <person name="Shapiro H."/>
            <person name="Aerts A."/>
            <person name="Otillar R.P."/>
            <person name="Terry A.Y."/>
            <person name="Boore J.L."/>
            <person name="Simakov O."/>
            <person name="Marletaz F."/>
            <person name="Cho S.-J."/>
            <person name="Edsinger-Gonzales E."/>
            <person name="Havlak P."/>
            <person name="Kuo D.-H."/>
            <person name="Larsson T."/>
            <person name="Lv J."/>
            <person name="Arendt D."/>
            <person name="Savage R."/>
            <person name="Osoegawa K."/>
            <person name="de Jong P."/>
            <person name="Lindberg D.R."/>
            <person name="Seaver E.C."/>
            <person name="Weisblat D.A."/>
            <person name="Putnam N.H."/>
            <person name="Grigoriev I.V."/>
            <person name="Rokhsar D.S."/>
        </authorList>
    </citation>
    <scope>NUCLEOTIDE SEQUENCE</scope>
    <source>
        <strain evidence="3">I ESC-2004</strain>
    </source>
</reference>
<dbReference type="EnsemblMetazoa" id="CapteT202360">
    <property type="protein sequence ID" value="CapteP202360"/>
    <property type="gene ID" value="CapteG202360"/>
</dbReference>
<protein>
    <submittedName>
        <fullName evidence="1 2">Uncharacterized protein</fullName>
    </submittedName>
</protein>
<dbReference type="EMBL" id="KB297022">
    <property type="protein sequence ID" value="ELU11038.1"/>
    <property type="molecule type" value="Genomic_DNA"/>
</dbReference>
<accession>R7UWP7</accession>
<keyword evidence="3" id="KW-1185">Reference proteome</keyword>
<evidence type="ECO:0000313" key="1">
    <source>
        <dbReference type="EMBL" id="ELU11038.1"/>
    </source>
</evidence>
<evidence type="ECO:0000313" key="3">
    <source>
        <dbReference type="Proteomes" id="UP000014760"/>
    </source>
</evidence>
<dbReference type="InterPro" id="IPR036770">
    <property type="entry name" value="Ankyrin_rpt-contain_sf"/>
</dbReference>
<name>R7UWP7_CAPTE</name>
<organism evidence="1">
    <name type="scientific">Capitella teleta</name>
    <name type="common">Polychaete worm</name>
    <dbReference type="NCBI Taxonomy" id="283909"/>
    <lineage>
        <taxon>Eukaryota</taxon>
        <taxon>Metazoa</taxon>
        <taxon>Spiralia</taxon>
        <taxon>Lophotrochozoa</taxon>
        <taxon>Annelida</taxon>
        <taxon>Polychaeta</taxon>
        <taxon>Sedentaria</taxon>
        <taxon>Scolecida</taxon>
        <taxon>Capitellidae</taxon>
        <taxon>Capitella</taxon>
    </lineage>
</organism>
<reference evidence="2" key="3">
    <citation type="submission" date="2015-06" db="UniProtKB">
        <authorList>
            <consortium name="EnsemblMetazoa"/>
        </authorList>
    </citation>
    <scope>IDENTIFICATION</scope>
</reference>
<dbReference type="EMBL" id="AMQN01040752">
    <property type="status" value="NOT_ANNOTATED_CDS"/>
    <property type="molecule type" value="Genomic_DNA"/>
</dbReference>
<sequence>MAIRVGTLYSLLNNTMEALQRSLELPLHYAAINRDITALQTVDAEFLNKEFADNTPLVLAVSDPNSSSSTFLHPLEIYKPTFPHRAATLSATVALLERGVNVNYSDSSGKTPLLTADESDAGLEIIQALVKHGVHVQHRDRVGCTAYTMLM</sequence>
<dbReference type="SUPFAM" id="SSF48403">
    <property type="entry name" value="Ankyrin repeat"/>
    <property type="match status" value="1"/>
</dbReference>
<evidence type="ECO:0000313" key="2">
    <source>
        <dbReference type="EnsemblMetazoa" id="CapteP202360"/>
    </source>
</evidence>
<gene>
    <name evidence="1" type="ORF">CAPTEDRAFT_202360</name>
</gene>
<dbReference type="Gene3D" id="1.25.40.20">
    <property type="entry name" value="Ankyrin repeat-containing domain"/>
    <property type="match status" value="1"/>
</dbReference>
<proteinExistence type="predicted"/>
<dbReference type="AlphaFoldDB" id="R7UWP7"/>